<accession>A0A3S0ZJW4</accession>
<evidence type="ECO:0000256" key="4">
    <source>
        <dbReference type="ARBA" id="ARBA00022692"/>
    </source>
</evidence>
<feature type="transmembrane region" description="Helical" evidence="14">
    <location>
        <begin position="161"/>
        <end position="179"/>
    </location>
</feature>
<evidence type="ECO:0000256" key="8">
    <source>
        <dbReference type="ARBA" id="ARBA00023136"/>
    </source>
</evidence>
<dbReference type="OrthoDB" id="6021021at2759"/>
<gene>
    <name evidence="15" type="ORF">EGW08_015745</name>
</gene>
<keyword evidence="3 12" id="KW-0894">Sodium channel</keyword>
<evidence type="ECO:0000256" key="3">
    <source>
        <dbReference type="ARBA" id="ARBA00022461"/>
    </source>
</evidence>
<keyword evidence="7 12" id="KW-0406">Ion transport</keyword>
<feature type="region of interest" description="Disordered" evidence="13">
    <location>
        <begin position="1"/>
        <end position="131"/>
    </location>
</feature>
<dbReference type="STRING" id="188477.A0A3S0ZJW4"/>
<comment type="subcellular location">
    <subcellularLocation>
        <location evidence="1">Membrane</location>
        <topology evidence="1">Multi-pass membrane protein</topology>
    </subcellularLocation>
</comment>
<protein>
    <submittedName>
        <fullName evidence="15">Uncharacterized protein</fullName>
    </submittedName>
</protein>
<keyword evidence="2 12" id="KW-0813">Transport</keyword>
<keyword evidence="4 12" id="KW-0812">Transmembrane</keyword>
<evidence type="ECO:0000256" key="2">
    <source>
        <dbReference type="ARBA" id="ARBA00022448"/>
    </source>
</evidence>
<evidence type="ECO:0000256" key="13">
    <source>
        <dbReference type="SAM" id="MobiDB-lite"/>
    </source>
</evidence>
<dbReference type="PRINTS" id="PR01078">
    <property type="entry name" value="AMINACHANNEL"/>
</dbReference>
<comment type="similarity">
    <text evidence="12">Belongs to the amiloride-sensitive sodium channel (TC 1.A.6) family.</text>
</comment>
<evidence type="ECO:0000256" key="14">
    <source>
        <dbReference type="SAM" id="Phobius"/>
    </source>
</evidence>
<dbReference type="Gene3D" id="1.10.287.770">
    <property type="entry name" value="YojJ-like"/>
    <property type="match status" value="1"/>
</dbReference>
<keyword evidence="9" id="KW-0325">Glycoprotein</keyword>
<keyword evidence="6" id="KW-0915">Sodium</keyword>
<keyword evidence="8 14" id="KW-0472">Membrane</keyword>
<dbReference type="EMBL" id="RQTK01000658">
    <property type="protein sequence ID" value="RUS76491.1"/>
    <property type="molecule type" value="Genomic_DNA"/>
</dbReference>
<sequence>MPGNSKRHEEADMSSQHIYYSGNGNYDQPGSAYGGSGYERPYDQHYSTYFKPHPAGGPAHWPGMQPYGDPQGDARNGRSRRSRGGRRDDPQDYRLGKDAGRDMDKRPKEDKSDWDTDSANNAEDDTAKPTGLAHIVDKHTDKFSMSGVSYIKATKNPVVKFIWCVLLIAALAAMGYHLYRLISTYLEYKKQTSIELSFDALLFPAVTICNVNPLRISRLGLASDELKAVIERVDPANLTANLNDWIPEFDDVDVNDYFGDNDEDFYKRRRKKRATSTSTAKVRNSNFLDDVDTGYTDARGWEEAITSFYQQEYADSWEAQAKTSAFTEMEDSFKENFAWELPETRAQMGHQISDMLLQCSFAGRQCVARNFTRILTTNFGNCYTLQYDKFLSRKSGPKYGLELKLYLQTDEYVPGIATSKGIQVVIHDQGTYPFPEDEGIAVSAGTETRIALKMIELTRLGGKHGDCTHPNEFRTNYNIKYTRTACQNIRLYEKTVSTCNCFDVLNEETRKLLKKTLKNVTECASADEIKCVQKVTSTFDNSEDSKSCHSPCSEKTFAKTVSARTWPNKDFASLLVQTVCKSSPEDCSVLQSMTSEEVKGEFIKLVIYYEDLNYEKIEESPAYEIDQFMSDIGGTIGLYIGLSVLAIFEVVNFLVEIISHLCCGCCRS</sequence>
<dbReference type="GO" id="GO:0005886">
    <property type="term" value="C:plasma membrane"/>
    <property type="evidence" value="ECO:0007669"/>
    <property type="project" value="TreeGrafter"/>
</dbReference>
<evidence type="ECO:0000256" key="12">
    <source>
        <dbReference type="RuleBase" id="RU000679"/>
    </source>
</evidence>
<dbReference type="AlphaFoldDB" id="A0A3S0ZJW4"/>
<evidence type="ECO:0000256" key="7">
    <source>
        <dbReference type="ARBA" id="ARBA00023065"/>
    </source>
</evidence>
<feature type="compositionally biased region" description="Low complexity" evidence="13">
    <location>
        <begin position="52"/>
        <end position="63"/>
    </location>
</feature>
<evidence type="ECO:0000256" key="1">
    <source>
        <dbReference type="ARBA" id="ARBA00004141"/>
    </source>
</evidence>
<dbReference type="Gene3D" id="2.60.470.10">
    <property type="entry name" value="Acid-sensing ion channels like domains"/>
    <property type="match status" value="1"/>
</dbReference>
<keyword evidence="10 12" id="KW-0739">Sodium transport</keyword>
<feature type="compositionally biased region" description="Basic and acidic residues" evidence="13">
    <location>
        <begin position="1"/>
        <end position="11"/>
    </location>
</feature>
<feature type="compositionally biased region" description="Basic and acidic residues" evidence="13">
    <location>
        <begin position="85"/>
        <end position="114"/>
    </location>
</feature>
<dbReference type="InterPro" id="IPR001873">
    <property type="entry name" value="ENaC"/>
</dbReference>
<dbReference type="PANTHER" id="PTHR11690">
    <property type="entry name" value="AMILORIDE-SENSITIVE SODIUM CHANNEL-RELATED"/>
    <property type="match status" value="1"/>
</dbReference>
<proteinExistence type="inferred from homology"/>
<dbReference type="FunFam" id="1.10.287.770:FF:000001">
    <property type="entry name" value="Acid-sensing ion channel subunit 1"/>
    <property type="match status" value="1"/>
</dbReference>
<evidence type="ECO:0000256" key="5">
    <source>
        <dbReference type="ARBA" id="ARBA00022989"/>
    </source>
</evidence>
<dbReference type="GO" id="GO:0015280">
    <property type="term" value="F:ligand-gated sodium channel activity"/>
    <property type="evidence" value="ECO:0007669"/>
    <property type="project" value="TreeGrafter"/>
</dbReference>
<comment type="caution">
    <text evidence="15">The sequence shown here is derived from an EMBL/GenBank/DDBJ whole genome shotgun (WGS) entry which is preliminary data.</text>
</comment>
<evidence type="ECO:0000256" key="6">
    <source>
        <dbReference type="ARBA" id="ARBA00023053"/>
    </source>
</evidence>
<dbReference type="PANTHER" id="PTHR11690:SF248">
    <property type="entry name" value="PICKPOCKET 17, ISOFORM A"/>
    <property type="match status" value="1"/>
</dbReference>
<evidence type="ECO:0000256" key="10">
    <source>
        <dbReference type="ARBA" id="ARBA00023201"/>
    </source>
</evidence>
<reference evidence="15 16" key="1">
    <citation type="submission" date="2019-01" db="EMBL/GenBank/DDBJ databases">
        <title>A draft genome assembly of the solar-powered sea slug Elysia chlorotica.</title>
        <authorList>
            <person name="Cai H."/>
            <person name="Li Q."/>
            <person name="Fang X."/>
            <person name="Li J."/>
            <person name="Curtis N.E."/>
            <person name="Altenburger A."/>
            <person name="Shibata T."/>
            <person name="Feng M."/>
            <person name="Maeda T."/>
            <person name="Schwartz J.A."/>
            <person name="Shigenobu S."/>
            <person name="Lundholm N."/>
            <person name="Nishiyama T."/>
            <person name="Yang H."/>
            <person name="Hasebe M."/>
            <person name="Li S."/>
            <person name="Pierce S.K."/>
            <person name="Wang J."/>
        </authorList>
    </citation>
    <scope>NUCLEOTIDE SEQUENCE [LARGE SCALE GENOMIC DNA]</scope>
    <source>
        <strain evidence="15">EC2010</strain>
        <tissue evidence="15">Whole organism of an adult</tissue>
    </source>
</reference>
<evidence type="ECO:0000256" key="9">
    <source>
        <dbReference type="ARBA" id="ARBA00023180"/>
    </source>
</evidence>
<evidence type="ECO:0000313" key="16">
    <source>
        <dbReference type="Proteomes" id="UP000271974"/>
    </source>
</evidence>
<evidence type="ECO:0000256" key="11">
    <source>
        <dbReference type="ARBA" id="ARBA00023303"/>
    </source>
</evidence>
<keyword evidence="16" id="KW-1185">Reference proteome</keyword>
<name>A0A3S0ZJW4_ELYCH</name>
<evidence type="ECO:0000313" key="15">
    <source>
        <dbReference type="EMBL" id="RUS76491.1"/>
    </source>
</evidence>
<organism evidence="15 16">
    <name type="scientific">Elysia chlorotica</name>
    <name type="common">Eastern emerald elysia</name>
    <name type="synonym">Sea slug</name>
    <dbReference type="NCBI Taxonomy" id="188477"/>
    <lineage>
        <taxon>Eukaryota</taxon>
        <taxon>Metazoa</taxon>
        <taxon>Spiralia</taxon>
        <taxon>Lophotrochozoa</taxon>
        <taxon>Mollusca</taxon>
        <taxon>Gastropoda</taxon>
        <taxon>Heterobranchia</taxon>
        <taxon>Euthyneura</taxon>
        <taxon>Panpulmonata</taxon>
        <taxon>Sacoglossa</taxon>
        <taxon>Placobranchoidea</taxon>
        <taxon>Plakobranchidae</taxon>
        <taxon>Elysia</taxon>
    </lineage>
</organism>
<dbReference type="Proteomes" id="UP000271974">
    <property type="component" value="Unassembled WGS sequence"/>
</dbReference>
<keyword evidence="5 14" id="KW-1133">Transmembrane helix</keyword>
<feature type="compositionally biased region" description="Polar residues" evidence="13">
    <location>
        <begin position="13"/>
        <end position="28"/>
    </location>
</feature>
<dbReference type="Pfam" id="PF00858">
    <property type="entry name" value="ASC"/>
    <property type="match status" value="1"/>
</dbReference>
<keyword evidence="11 12" id="KW-0407">Ion channel</keyword>